<dbReference type="Proteomes" id="UP000002970">
    <property type="component" value="Unassembled WGS sequence"/>
</dbReference>
<dbReference type="InterPro" id="IPR007035">
    <property type="entry name" value="Peptidase_M55"/>
</dbReference>
<dbReference type="STRING" id="1512.GCA_900049235_03904"/>
<evidence type="ECO:0000313" key="4">
    <source>
        <dbReference type="Proteomes" id="UP000002970"/>
    </source>
</evidence>
<dbReference type="GO" id="GO:0046872">
    <property type="term" value="F:metal ion binding"/>
    <property type="evidence" value="ECO:0007669"/>
    <property type="project" value="UniProtKB-KW"/>
</dbReference>
<keyword evidence="4" id="KW-1185">Reference proteome</keyword>
<dbReference type="InterPro" id="IPR036177">
    <property type="entry name" value="Peptidase_M55_sf"/>
</dbReference>
<dbReference type="Pfam" id="PF04951">
    <property type="entry name" value="Peptidase_M55"/>
    <property type="match status" value="1"/>
</dbReference>
<protein>
    <recommendedName>
        <fullName evidence="5">D-aminopeptidase</fullName>
    </recommendedName>
</protein>
<comment type="caution">
    <text evidence="3">The sequence shown here is derived from an EMBL/GenBank/DDBJ whole genome shotgun (WGS) entry which is preliminary data.</text>
</comment>
<dbReference type="Gene3D" id="3.40.50.10780">
    <property type="entry name" value="Dipeptide transport protein"/>
    <property type="match status" value="1"/>
</dbReference>
<keyword evidence="2" id="KW-0479">Metal-binding</keyword>
<keyword evidence="2" id="KW-0862">Zinc</keyword>
<evidence type="ECO:0000256" key="2">
    <source>
        <dbReference type="PIRSR" id="PIRSR015853-2"/>
    </source>
</evidence>
<evidence type="ECO:0008006" key="5">
    <source>
        <dbReference type="Google" id="ProtNLM"/>
    </source>
</evidence>
<feature type="binding site" evidence="2">
    <location>
        <position position="112"/>
    </location>
    <ligand>
        <name>Zn(2+)</name>
        <dbReference type="ChEBI" id="CHEBI:29105"/>
        <label>2</label>
    </ligand>
</feature>
<feature type="binding site" evidence="2">
    <location>
        <position position="143"/>
    </location>
    <ligand>
        <name>Zn(2+)</name>
        <dbReference type="ChEBI" id="CHEBI:29105"/>
        <label>2</label>
    </ligand>
</feature>
<feature type="binding site" evidence="2">
    <location>
        <position position="67"/>
    </location>
    <ligand>
        <name>Zn(2+)</name>
        <dbReference type="ChEBI" id="CHEBI:29105"/>
        <label>2</label>
    </ligand>
</feature>
<dbReference type="SUPFAM" id="SSF63992">
    <property type="entry name" value="Dipeptide transport protein"/>
    <property type="match status" value="1"/>
</dbReference>
<evidence type="ECO:0000256" key="1">
    <source>
        <dbReference type="PIRSR" id="PIRSR015853-1"/>
    </source>
</evidence>
<dbReference type="AlphaFoldDB" id="E7GRS1"/>
<feature type="binding site" evidence="2">
    <location>
        <position position="16"/>
    </location>
    <ligand>
        <name>Zn(2+)</name>
        <dbReference type="ChEBI" id="CHEBI:29105"/>
        <label>1</label>
    </ligand>
</feature>
<dbReference type="EMBL" id="ADLQ01000080">
    <property type="protein sequence ID" value="EGA92512.1"/>
    <property type="molecule type" value="Genomic_DNA"/>
</dbReference>
<name>E7GRS1_CLOS6</name>
<evidence type="ECO:0000313" key="3">
    <source>
        <dbReference type="EMBL" id="EGA92512.1"/>
    </source>
</evidence>
<dbReference type="Gene3D" id="3.30.1360.130">
    <property type="entry name" value="Dipeptide transport protein"/>
    <property type="match status" value="1"/>
</dbReference>
<dbReference type="InterPro" id="IPR027476">
    <property type="entry name" value="DppA_N"/>
</dbReference>
<dbReference type="HOGENOM" id="CLU_086038_1_0_9"/>
<feature type="active site" description="Nucleophile" evidence="1">
    <location>
        <position position="124"/>
    </location>
</feature>
<proteinExistence type="predicted"/>
<accession>E7GRS1</accession>
<organism evidence="3 4">
    <name type="scientific">Clostridium symbiosum (strain WAL-14163)</name>
    <dbReference type="NCBI Taxonomy" id="742740"/>
    <lineage>
        <taxon>Bacteria</taxon>
        <taxon>Bacillati</taxon>
        <taxon>Bacillota</taxon>
        <taxon>Clostridia</taxon>
        <taxon>Lachnospirales</taxon>
        <taxon>Lachnospiraceae</taxon>
        <taxon>Otoolea</taxon>
    </lineage>
</organism>
<gene>
    <name evidence="3" type="ORF">HMPREF9474_03616</name>
</gene>
<feature type="binding site" evidence="2">
    <location>
        <position position="14"/>
    </location>
    <ligand>
        <name>Zn(2+)</name>
        <dbReference type="ChEBI" id="CHEBI:29105"/>
        <label>2</label>
    </ligand>
</feature>
<reference evidence="3 4" key="1">
    <citation type="submission" date="2010-12" db="EMBL/GenBank/DDBJ databases">
        <title>The Genome Sequence of Clostridium symbiosum strain WAL-14163.</title>
        <authorList>
            <person name="Earl A."/>
            <person name="Ward D."/>
            <person name="Feldgarden M."/>
            <person name="Gevers D."/>
            <person name="Finegold S.M."/>
            <person name="Summanen P.H."/>
            <person name="Molitoris D.R."/>
            <person name="Vaisanen M.L."/>
            <person name="Daigneault M."/>
            <person name="Young S.K."/>
            <person name="Zeng Q."/>
            <person name="Gargeya S."/>
            <person name="Fitzgerald M."/>
            <person name="Haas B."/>
            <person name="Abouelleil A."/>
            <person name="Alvarado L."/>
            <person name="Arachchi H.M."/>
            <person name="Berlin A."/>
            <person name="Brown A."/>
            <person name="Chapman S.B."/>
            <person name="Chen Z."/>
            <person name="Dunbar C."/>
            <person name="Freedman E."/>
            <person name="Gearin G."/>
            <person name="Gellesch M."/>
            <person name="Goldberg J."/>
            <person name="Griggs A."/>
            <person name="Gujja S."/>
            <person name="Heilman E."/>
            <person name="Heiman D."/>
            <person name="Howarth C."/>
            <person name="Larson L."/>
            <person name="Lui A."/>
            <person name="MacDonald P.J.P."/>
            <person name="Mehta T."/>
            <person name="Montmayeur A."/>
            <person name="Murphy C."/>
            <person name="Neiman D."/>
            <person name="Pearson M."/>
            <person name="Priest M."/>
            <person name="Roberts A."/>
            <person name="Saif S."/>
            <person name="Shea T."/>
            <person name="Shenoy N."/>
            <person name="Sisk P."/>
            <person name="Stolte C."/>
            <person name="Sykes S."/>
            <person name="White J."/>
            <person name="Yandava C."/>
            <person name="Nusbaum C."/>
            <person name="Birren B."/>
        </authorList>
    </citation>
    <scope>NUCLEOTIDE SEQUENCE [LARGE SCALE GENOMIC DNA]</scope>
    <source>
        <strain evidence="3 4">WAL-14163</strain>
    </source>
</reference>
<sequence length="273" mass="29847">MGGRRKMKVFISADIEGTADLASFAEAGNENPQLYTRGMIQMSREVGAVCRGALSAGAEFVAVKDSHGYGLNIMHEYLPEPVTLIRGEVRNPYSMVGGIDESYDAVLFVGYHDGAGQGGNPMAHTISSRRIREITINGVSASELMLFSYACTYLGIPTAFVSGDEAICEKAKMLNPLIAACPVKRGIGAAVAGLHPEKAEKMLEDSARKALEGNPDRYTYKLPPEFHVTVSYHKHYDAEGSSYYPGACRLDPHTIGFQSTDYYEVLRFFHFVL</sequence>
<dbReference type="PIRSF" id="PIRSF015853">
    <property type="entry name" value="Pep_DppA"/>
    <property type="match status" value="1"/>
</dbReference>
<dbReference type="eggNOG" id="COG2362">
    <property type="taxonomic scope" value="Bacteria"/>
</dbReference>
<feature type="binding site" evidence="2">
    <location>
        <position position="14"/>
    </location>
    <ligand>
        <name>Zn(2+)</name>
        <dbReference type="ChEBI" id="CHEBI:29105"/>
        <label>1</label>
    </ligand>
</feature>